<evidence type="ECO:0000313" key="4">
    <source>
        <dbReference type="Proteomes" id="UP000225878"/>
    </source>
</evidence>
<dbReference type="SUPFAM" id="SSF47090">
    <property type="entry name" value="PGBD-like"/>
    <property type="match status" value="1"/>
</dbReference>
<dbReference type="Pfam" id="PF01471">
    <property type="entry name" value="PG_binding_1"/>
    <property type="match status" value="1"/>
</dbReference>
<dbReference type="RefSeq" id="YP_009997117.1">
    <property type="nucleotide sequence ID" value="NC_052968.1"/>
</dbReference>
<protein>
    <submittedName>
        <fullName evidence="3">Peptidoglycan-binding domain 1 protein</fullName>
    </submittedName>
</protein>
<sequence>MITNFSGAAKPLDKFDIPELAYRIDVSEDHLQAFLNVESRSQGFDRAGRPIILCEPHVFYRNLTGKERDAAVAAGLAYKNWGEKPYPSSQDLRYQWLMKAQKINAEAALKACSWGSTQVLGENFSMVGYPTAEAMVRAFMDDEENHVEAMVRYILATGIADDMKAERWDTVARVYNGPGYKKNGYHTKMASEFRKLRGVPDSGWKSDTEGAEMLTLTTEEMKTLQRRLGELGYSEVGWADGKWGTKTRAAQLAFRADNGLPLVAGITADLMAALMLAKPREVSKERLETGAQDLRKAGSRTVAKADKTTAGAGLVLVGGALEPVSEVLDGLSGQVEALRGLTGTLEGLLGSMEGMSPYLLVGLGLYMIWQQWGIKQARVEDHHTGKNPYPGGS</sequence>
<feature type="domain" description="Peptidoglycan binding-like" evidence="1">
    <location>
        <begin position="219"/>
        <end position="263"/>
    </location>
</feature>
<dbReference type="Gene3D" id="1.10.101.10">
    <property type="entry name" value="PGBD-like superfamily/PGBD"/>
    <property type="match status" value="1"/>
</dbReference>
<dbReference type="EMBL" id="KY249644">
    <property type="protein sequence ID" value="ARB05723.1"/>
    <property type="molecule type" value="Genomic_DNA"/>
</dbReference>
<proteinExistence type="predicted"/>
<dbReference type="Pfam" id="PF11860">
    <property type="entry name" value="Muramidase"/>
    <property type="match status" value="1"/>
</dbReference>
<organism evidence="3">
    <name type="scientific">Synechococcus virus S-ESS1</name>
    <dbReference type="NCBI Taxonomy" id="1964565"/>
    <lineage>
        <taxon>Viruses</taxon>
        <taxon>Duplodnaviria</taxon>
        <taxon>Heunggongvirae</taxon>
        <taxon>Uroviricota</taxon>
        <taxon>Caudoviricetes</taxon>
        <taxon>Casjensviridae</taxon>
        <taxon>Sessunavirus</taxon>
        <taxon>Sessunavirus SESS1</taxon>
    </lineage>
</organism>
<evidence type="ECO:0000259" key="1">
    <source>
        <dbReference type="Pfam" id="PF01471"/>
    </source>
</evidence>
<dbReference type="KEGG" id="vg:62679262"/>
<keyword evidence="4" id="KW-1185">Reference proteome</keyword>
<evidence type="ECO:0000259" key="2">
    <source>
        <dbReference type="Pfam" id="PF11860"/>
    </source>
</evidence>
<dbReference type="Proteomes" id="UP000225878">
    <property type="component" value="Segment"/>
</dbReference>
<dbReference type="InterPro" id="IPR036365">
    <property type="entry name" value="PGBD-like_sf"/>
</dbReference>
<accession>A0A1V0DX43</accession>
<dbReference type="InterPro" id="IPR002477">
    <property type="entry name" value="Peptidoglycan-bd-like"/>
</dbReference>
<reference evidence="3" key="1">
    <citation type="submission" date="2016-11" db="EMBL/GenBank/DDBJ databases">
        <title>The complete genome sequence of Cyanosiphovirus S-ESS1.</title>
        <authorList>
            <person name="Han Y."/>
        </authorList>
    </citation>
    <scope>NUCLEOTIDE SEQUENCE [LARGE SCALE GENOMIC DNA]</scope>
</reference>
<dbReference type="InterPro" id="IPR024408">
    <property type="entry name" value="Muramidase"/>
</dbReference>
<dbReference type="InterPro" id="IPR036366">
    <property type="entry name" value="PGBDSf"/>
</dbReference>
<feature type="domain" description="N-acetylmuramidase" evidence="2">
    <location>
        <begin position="30"/>
        <end position="196"/>
    </location>
</feature>
<name>A0A1V0DX43_9CAUD</name>
<dbReference type="GeneID" id="62679262"/>
<evidence type="ECO:0000313" key="3">
    <source>
        <dbReference type="EMBL" id="ARB05723.1"/>
    </source>
</evidence>